<evidence type="ECO:0000313" key="5">
    <source>
        <dbReference type="Proteomes" id="UP000221011"/>
    </source>
</evidence>
<dbReference type="Gene3D" id="3.40.630.190">
    <property type="entry name" value="LCP protein"/>
    <property type="match status" value="1"/>
</dbReference>
<feature type="domain" description="Cell envelope-related transcriptional attenuator" evidence="3">
    <location>
        <begin position="92"/>
        <end position="245"/>
    </location>
</feature>
<keyword evidence="5" id="KW-1185">Reference proteome</keyword>
<name>A0A291Q8S1_9ACTN</name>
<dbReference type="PANTHER" id="PTHR33392:SF6">
    <property type="entry name" value="POLYISOPRENYL-TEICHOIC ACID--PEPTIDOGLYCAN TEICHOIC ACID TRANSFERASE TAGU"/>
    <property type="match status" value="1"/>
</dbReference>
<dbReference type="InterPro" id="IPR050922">
    <property type="entry name" value="LytR/CpsA/Psr_CW_biosynth"/>
</dbReference>
<dbReference type="PANTHER" id="PTHR33392">
    <property type="entry name" value="POLYISOPRENYL-TEICHOIC ACID--PEPTIDOGLYCAN TEICHOIC ACID TRANSFERASE TAGU"/>
    <property type="match status" value="1"/>
</dbReference>
<dbReference type="AlphaFoldDB" id="A0A291Q8S1"/>
<protein>
    <submittedName>
        <fullName evidence="4">Cell envelope-associated transcriptional attenuator LytR-CpsA-Psr</fullName>
    </submittedName>
</protein>
<dbReference type="RefSeq" id="WP_098242634.1">
    <property type="nucleotide sequence ID" value="NZ_CP022685.1"/>
</dbReference>
<gene>
    <name evidence="4" type="ORF">KY5_2869</name>
</gene>
<dbReference type="EMBL" id="CP022685">
    <property type="protein sequence ID" value="ATL27887.1"/>
    <property type="molecule type" value="Genomic_DNA"/>
</dbReference>
<organism evidence="4 5">
    <name type="scientific">Streptomyces formicae</name>
    <dbReference type="NCBI Taxonomy" id="1616117"/>
    <lineage>
        <taxon>Bacteria</taxon>
        <taxon>Bacillati</taxon>
        <taxon>Actinomycetota</taxon>
        <taxon>Actinomycetes</taxon>
        <taxon>Kitasatosporales</taxon>
        <taxon>Streptomycetaceae</taxon>
        <taxon>Streptomyces</taxon>
    </lineage>
</organism>
<dbReference type="Pfam" id="PF03816">
    <property type="entry name" value="LytR_cpsA_psr"/>
    <property type="match status" value="1"/>
</dbReference>
<evidence type="ECO:0000313" key="4">
    <source>
        <dbReference type="EMBL" id="ATL27887.1"/>
    </source>
</evidence>
<feature type="region of interest" description="Disordered" evidence="2">
    <location>
        <begin position="338"/>
        <end position="366"/>
    </location>
</feature>
<sequence>MRTTPRAPSRGRGGKYLGAIALGVALAASLTGLTAVAAPRPAERLPVFDGMTNRPENGPGTNILLLGTDSRAGITKAEKERFSTGSVGCNCSDTIMLIHVSPRQDRVSVVGLPRDSHAIIPAHRDRATGATRAAHPAKLNAAYAEGGPRLAVRTIERMTKVRIDRYLEIDFRRFIDSVNQVGGVRVCTPRPLKDFATKLDLPPGTHHLTGGQSLQYVRSRHVDSSADFGRIQRQQRFLVGVLRTLSADRAFADPLRTARLARAVLGSSRVDQGFTVDQLASLAMALRELSPSRIEFTTVPVRGFSAPQEGIGATLDWDTSRAAKVFGALSKDRAFDGRKSAAAPSDPPRLGSREIFHGDKVACDGG</sequence>
<comment type="similarity">
    <text evidence="1">Belongs to the LytR/CpsA/Psr (LCP) family.</text>
</comment>
<evidence type="ECO:0000256" key="1">
    <source>
        <dbReference type="ARBA" id="ARBA00006068"/>
    </source>
</evidence>
<evidence type="ECO:0000256" key="2">
    <source>
        <dbReference type="SAM" id="MobiDB-lite"/>
    </source>
</evidence>
<reference evidence="4 5" key="1">
    <citation type="submission" date="2017-08" db="EMBL/GenBank/DDBJ databases">
        <title>Complete Genome Sequence of Streptomyces formicae KY5, the formicamycin producer.</title>
        <authorList>
            <person name="Holmes N.A."/>
            <person name="Devine R."/>
            <person name="Qin Z."/>
            <person name="Seipke R.F."/>
            <person name="Wilkinson B."/>
            <person name="Hutchings M.I."/>
        </authorList>
    </citation>
    <scope>NUCLEOTIDE SEQUENCE [LARGE SCALE GENOMIC DNA]</scope>
    <source>
        <strain evidence="4 5">KY5</strain>
    </source>
</reference>
<accession>A0A291Q8S1</accession>
<dbReference type="NCBIfam" id="TIGR00350">
    <property type="entry name" value="lytR_cpsA_psr"/>
    <property type="match status" value="1"/>
</dbReference>
<evidence type="ECO:0000259" key="3">
    <source>
        <dbReference type="Pfam" id="PF03816"/>
    </source>
</evidence>
<dbReference type="Proteomes" id="UP000221011">
    <property type="component" value="Chromosome"/>
</dbReference>
<proteinExistence type="inferred from homology"/>
<dbReference type="InterPro" id="IPR004474">
    <property type="entry name" value="LytR_CpsA_psr"/>
</dbReference>
<dbReference type="KEGG" id="sfk:KY5_2869"/>
<feature type="compositionally biased region" description="Basic and acidic residues" evidence="2">
    <location>
        <begin position="351"/>
        <end position="366"/>
    </location>
</feature>